<dbReference type="InterPro" id="IPR043167">
    <property type="entry name" value="LpxI_C_sf"/>
</dbReference>
<evidence type="ECO:0000259" key="1">
    <source>
        <dbReference type="Pfam" id="PF06230"/>
    </source>
</evidence>
<dbReference type="RefSeq" id="WP_115934447.1">
    <property type="nucleotide sequence ID" value="NZ_QRDW01000001.1"/>
</dbReference>
<reference evidence="3 4" key="1">
    <citation type="submission" date="2018-07" db="EMBL/GenBank/DDBJ databases">
        <title>Genomic Encyclopedia of Type Strains, Phase III (KMG-III): the genomes of soil and plant-associated and newly described type strains.</title>
        <authorList>
            <person name="Whitman W."/>
        </authorList>
    </citation>
    <scope>NUCLEOTIDE SEQUENCE [LARGE SCALE GENOMIC DNA]</scope>
    <source>
        <strain evidence="3 4">CECT 8488</strain>
    </source>
</reference>
<dbReference type="Proteomes" id="UP000256845">
    <property type="component" value="Unassembled WGS sequence"/>
</dbReference>
<dbReference type="AlphaFoldDB" id="A0A3D9HV21"/>
<comment type="caution">
    <text evidence="3">The sequence shown here is derived from an EMBL/GenBank/DDBJ whole genome shotgun (WGS) entry which is preliminary data.</text>
</comment>
<dbReference type="InterPro" id="IPR010415">
    <property type="entry name" value="LpxI_C"/>
</dbReference>
<dbReference type="OrthoDB" id="9789836at2"/>
<feature type="domain" description="LpxI C-terminal" evidence="1">
    <location>
        <begin position="139"/>
        <end position="267"/>
    </location>
</feature>
<sequence>MASKLGILAGGGDLPRQIIAQCQSENRPFFVLGFEGQANPADYQDVPFRAVRLGAAGRSMEILRSENISEIVMAGHIRRPSLAALRPDKVTMKFFLKTGAKSLGDDGLLTAVIRYLEEEEGFRIVGASSLLPNVTLPLGPLGRHGVDDDAHADIVRGLEVLTIIGPADVGQGVVVQDGIVLGVEAIEGTDALIERCAALSRKGKGAVLVKMRKPGQETRVDLPTIGPGTIRNLSKNGFRGIAIDAGGMIILDREETLSLADKLGVFIQAVAPLET</sequence>
<gene>
    <name evidence="3" type="ORF">DFP90_10171</name>
</gene>
<dbReference type="InterPro" id="IPR041255">
    <property type="entry name" value="LpxI_N"/>
</dbReference>
<proteinExistence type="predicted"/>
<dbReference type="Gene3D" id="3.40.50.20">
    <property type="match status" value="1"/>
</dbReference>
<keyword evidence="4" id="KW-1185">Reference proteome</keyword>
<dbReference type="Pfam" id="PF17930">
    <property type="entry name" value="LpxI_N"/>
    <property type="match status" value="1"/>
</dbReference>
<evidence type="ECO:0000313" key="3">
    <source>
        <dbReference type="EMBL" id="RED53289.1"/>
    </source>
</evidence>
<feature type="domain" description="LpxI N-terminal" evidence="2">
    <location>
        <begin position="4"/>
        <end position="133"/>
    </location>
</feature>
<dbReference type="Gene3D" id="3.40.140.80">
    <property type="match status" value="1"/>
</dbReference>
<dbReference type="PANTHER" id="PTHR39962">
    <property type="entry name" value="BLL4848 PROTEIN"/>
    <property type="match status" value="1"/>
</dbReference>
<name>A0A3D9HV21_9PROT</name>
<protein>
    <recommendedName>
        <fullName evidence="5">UDP-2,3-diacylglucosamine pyrophosphatase</fullName>
    </recommendedName>
</protein>
<organism evidence="3 4">
    <name type="scientific">Aestuariispira insulae</name>
    <dbReference type="NCBI Taxonomy" id="1461337"/>
    <lineage>
        <taxon>Bacteria</taxon>
        <taxon>Pseudomonadati</taxon>
        <taxon>Pseudomonadota</taxon>
        <taxon>Alphaproteobacteria</taxon>
        <taxon>Rhodospirillales</taxon>
        <taxon>Kiloniellaceae</taxon>
        <taxon>Aestuariispira</taxon>
    </lineage>
</organism>
<evidence type="ECO:0000313" key="4">
    <source>
        <dbReference type="Proteomes" id="UP000256845"/>
    </source>
</evidence>
<dbReference type="EMBL" id="QRDW01000001">
    <property type="protein sequence ID" value="RED53289.1"/>
    <property type="molecule type" value="Genomic_DNA"/>
</dbReference>
<evidence type="ECO:0000259" key="2">
    <source>
        <dbReference type="Pfam" id="PF17930"/>
    </source>
</evidence>
<accession>A0A3D9HV21</accession>
<dbReference type="InterPro" id="IPR053174">
    <property type="entry name" value="LpxI"/>
</dbReference>
<evidence type="ECO:0008006" key="5">
    <source>
        <dbReference type="Google" id="ProtNLM"/>
    </source>
</evidence>
<dbReference type="Pfam" id="PF06230">
    <property type="entry name" value="LpxI_C"/>
    <property type="match status" value="1"/>
</dbReference>
<dbReference type="PANTHER" id="PTHR39962:SF1">
    <property type="entry name" value="LPXI FAMILY PROTEIN"/>
    <property type="match status" value="1"/>
</dbReference>